<evidence type="ECO:0000313" key="5">
    <source>
        <dbReference type="Proteomes" id="UP001195914"/>
    </source>
</evidence>
<dbReference type="InterPro" id="IPR011990">
    <property type="entry name" value="TPR-like_helical_dom_sf"/>
</dbReference>
<evidence type="ECO:0000313" key="4">
    <source>
        <dbReference type="EMBL" id="KAK1933172.1"/>
    </source>
</evidence>
<reference evidence="4" key="2">
    <citation type="submission" date="2021-05" db="EMBL/GenBank/DDBJ databases">
        <authorList>
            <person name="Pain A."/>
        </authorList>
    </citation>
    <scope>NUCLEOTIDE SEQUENCE</scope>
    <source>
        <strain evidence="4">1802A</strain>
    </source>
</reference>
<dbReference type="GO" id="GO:0051087">
    <property type="term" value="F:protein-folding chaperone binding"/>
    <property type="evidence" value="ECO:0007669"/>
    <property type="project" value="InterPro"/>
</dbReference>
<dbReference type="GO" id="GO:0001671">
    <property type="term" value="F:ATPase activator activity"/>
    <property type="evidence" value="ECO:0007669"/>
    <property type="project" value="InterPro"/>
</dbReference>
<dbReference type="SMART" id="SM01000">
    <property type="entry name" value="Aha1_N"/>
    <property type="match status" value="1"/>
</dbReference>
<dbReference type="SUPFAM" id="SSF103111">
    <property type="entry name" value="Activator of Hsp90 ATPase, Aha1"/>
    <property type="match status" value="1"/>
</dbReference>
<dbReference type="Proteomes" id="UP001195914">
    <property type="component" value="Unassembled WGS sequence"/>
</dbReference>
<feature type="domain" description="Activator of Hsp90 ATPase AHSA1-like N-terminal" evidence="3">
    <location>
        <begin position="353"/>
        <end position="537"/>
    </location>
</feature>
<feature type="compositionally biased region" description="Basic and acidic residues" evidence="2">
    <location>
        <begin position="217"/>
        <end position="270"/>
    </location>
</feature>
<feature type="region of interest" description="Disordered" evidence="2">
    <location>
        <begin position="1"/>
        <end position="37"/>
    </location>
</feature>
<dbReference type="Pfam" id="PF09229">
    <property type="entry name" value="Aha1_N"/>
    <property type="match status" value="1"/>
</dbReference>
<reference evidence="4" key="1">
    <citation type="journal article" date="2014" name="Nucleic Acids Res.">
        <title>The evolutionary dynamics of variant antigen genes in Babesia reveal a history of genomic innovation underlying host-parasite interaction.</title>
        <authorList>
            <person name="Jackson A.P."/>
            <person name="Otto T.D."/>
            <person name="Darby A."/>
            <person name="Ramaprasad A."/>
            <person name="Xia D."/>
            <person name="Echaide I.E."/>
            <person name="Farber M."/>
            <person name="Gahlot S."/>
            <person name="Gamble J."/>
            <person name="Gupta D."/>
            <person name="Gupta Y."/>
            <person name="Jackson L."/>
            <person name="Malandrin L."/>
            <person name="Malas T.B."/>
            <person name="Moussa E."/>
            <person name="Nair M."/>
            <person name="Reid A.J."/>
            <person name="Sanders M."/>
            <person name="Sharma J."/>
            <person name="Tracey A."/>
            <person name="Quail M.A."/>
            <person name="Weir W."/>
            <person name="Wastling J.M."/>
            <person name="Hall N."/>
            <person name="Willadsen P."/>
            <person name="Lingelbach K."/>
            <person name="Shiels B."/>
            <person name="Tait A."/>
            <person name="Berriman M."/>
            <person name="Allred D.R."/>
            <person name="Pain A."/>
        </authorList>
    </citation>
    <scope>NUCLEOTIDE SEQUENCE</scope>
    <source>
        <strain evidence="4">1802A</strain>
    </source>
</reference>
<name>A0AAD9LEZ9_BABDI</name>
<dbReference type="InterPro" id="IPR050754">
    <property type="entry name" value="FKBP4/5/8-like"/>
</dbReference>
<keyword evidence="5" id="KW-1185">Reference proteome</keyword>
<gene>
    <name evidence="4" type="ORF">X943_002505</name>
</gene>
<proteinExistence type="inferred from homology"/>
<accession>A0AAD9LEZ9</accession>
<dbReference type="InterPro" id="IPR015310">
    <property type="entry name" value="AHSA1-like_N"/>
</dbReference>
<feature type="compositionally biased region" description="Low complexity" evidence="2">
    <location>
        <begin position="1"/>
        <end position="11"/>
    </location>
</feature>
<evidence type="ECO:0000259" key="3">
    <source>
        <dbReference type="SMART" id="SM01000"/>
    </source>
</evidence>
<organism evidence="4 5">
    <name type="scientific">Babesia divergens</name>
    <dbReference type="NCBI Taxonomy" id="32595"/>
    <lineage>
        <taxon>Eukaryota</taxon>
        <taxon>Sar</taxon>
        <taxon>Alveolata</taxon>
        <taxon>Apicomplexa</taxon>
        <taxon>Aconoidasida</taxon>
        <taxon>Piroplasmida</taxon>
        <taxon>Babesiidae</taxon>
        <taxon>Babesia</taxon>
    </lineage>
</organism>
<protein>
    <submittedName>
        <fullName evidence="4">Tetratricopeptide repeat domain containing protein</fullName>
    </submittedName>
</protein>
<feature type="compositionally biased region" description="Polar residues" evidence="2">
    <location>
        <begin position="26"/>
        <end position="37"/>
    </location>
</feature>
<dbReference type="InterPro" id="IPR036338">
    <property type="entry name" value="Aha1"/>
</dbReference>
<dbReference type="Gene3D" id="1.25.40.10">
    <property type="entry name" value="Tetratricopeptide repeat domain"/>
    <property type="match status" value="1"/>
</dbReference>
<dbReference type="PANTHER" id="PTHR46512">
    <property type="entry name" value="PEPTIDYLPROLYL ISOMERASE"/>
    <property type="match status" value="1"/>
</dbReference>
<comment type="similarity">
    <text evidence="1">Belongs to the AHA1 family.</text>
</comment>
<feature type="compositionally biased region" description="Basic and acidic residues" evidence="2">
    <location>
        <begin position="180"/>
        <end position="200"/>
    </location>
</feature>
<dbReference type="AlphaFoldDB" id="A0AAD9LEZ9"/>
<sequence>MSEISSPSTSSEVEEVVSPEELMSRANASKESGNTSFKASDFNTAIKHYEEALKSLEKIPTDFEGCKSLKSVLYSNISASYLGISEPVKAISSASDALKWDSNNKKAQYRRALARFHAGYLEEAKNDCIKMITEDKDNNNARMLLAKVNQKIKMSNEMQKKAFGSLFEKVGGLYEDRAAEMHSRKQRKYEDYTREQREKGEEELDFEAWELKEEEEEKKREAERIEKVKEEERKREAKSADTTKESKKGGQESSKDSSDDTTTDHKKTDGEASDIDEEDQKIIQETKKMGYCYFGKNKPEGNLTHAPVPQKIETATANVCVTLLCNVYIILQVAPSVTRSISSWNSKGTTYEEKDMSSWCKQTLRETLSQATYENNPNQNGPPVNIVEMFKDVSLKVVTAYTTQINIDKIDDKDNLDKLQKLAMAVYKSSIKVVSVDDMECDAQIALIRATRRYMFDFSCSLKLQISIDTDIGSLLKSDKDSDDSAASVYEGTLKLDEISSEMEKGKSYSDCMKASYKDTIKAEHVELVRCMIDQFKSIVSDRINEFMKKYQMQ</sequence>
<feature type="compositionally biased region" description="Acidic residues" evidence="2">
    <location>
        <begin position="201"/>
        <end position="216"/>
    </location>
</feature>
<dbReference type="Gene3D" id="3.15.10.20">
    <property type="entry name" value="Activator of Hsp90 ATPase Aha1, N-terminal domain"/>
    <property type="match status" value="1"/>
</dbReference>
<dbReference type="EMBL" id="JAHBMH010000073">
    <property type="protein sequence ID" value="KAK1933172.1"/>
    <property type="molecule type" value="Genomic_DNA"/>
</dbReference>
<evidence type="ECO:0000256" key="2">
    <source>
        <dbReference type="SAM" id="MobiDB-lite"/>
    </source>
</evidence>
<dbReference type="SUPFAM" id="SSF48452">
    <property type="entry name" value="TPR-like"/>
    <property type="match status" value="1"/>
</dbReference>
<evidence type="ECO:0000256" key="1">
    <source>
        <dbReference type="ARBA" id="ARBA00006817"/>
    </source>
</evidence>
<feature type="region of interest" description="Disordered" evidence="2">
    <location>
        <begin position="180"/>
        <end position="279"/>
    </location>
</feature>
<comment type="caution">
    <text evidence="4">The sequence shown here is derived from an EMBL/GenBank/DDBJ whole genome shotgun (WGS) entry which is preliminary data.</text>
</comment>